<dbReference type="AlphaFoldDB" id="A0AAN9NJZ8"/>
<evidence type="ECO:0000313" key="1">
    <source>
        <dbReference type="EMBL" id="KAK7373915.1"/>
    </source>
</evidence>
<dbReference type="Proteomes" id="UP001374584">
    <property type="component" value="Unassembled WGS sequence"/>
</dbReference>
<dbReference type="EMBL" id="JAYMYR010000003">
    <property type="protein sequence ID" value="KAK7373915.1"/>
    <property type="molecule type" value="Genomic_DNA"/>
</dbReference>
<keyword evidence="2" id="KW-1185">Reference proteome</keyword>
<evidence type="ECO:0000313" key="2">
    <source>
        <dbReference type="Proteomes" id="UP001374584"/>
    </source>
</evidence>
<comment type="caution">
    <text evidence="1">The sequence shown here is derived from an EMBL/GenBank/DDBJ whole genome shotgun (WGS) entry which is preliminary data.</text>
</comment>
<organism evidence="1 2">
    <name type="scientific">Phaseolus coccineus</name>
    <name type="common">Scarlet runner bean</name>
    <name type="synonym">Phaseolus multiflorus</name>
    <dbReference type="NCBI Taxonomy" id="3886"/>
    <lineage>
        <taxon>Eukaryota</taxon>
        <taxon>Viridiplantae</taxon>
        <taxon>Streptophyta</taxon>
        <taxon>Embryophyta</taxon>
        <taxon>Tracheophyta</taxon>
        <taxon>Spermatophyta</taxon>
        <taxon>Magnoliopsida</taxon>
        <taxon>eudicotyledons</taxon>
        <taxon>Gunneridae</taxon>
        <taxon>Pentapetalae</taxon>
        <taxon>rosids</taxon>
        <taxon>fabids</taxon>
        <taxon>Fabales</taxon>
        <taxon>Fabaceae</taxon>
        <taxon>Papilionoideae</taxon>
        <taxon>50 kb inversion clade</taxon>
        <taxon>NPAAA clade</taxon>
        <taxon>indigoferoid/millettioid clade</taxon>
        <taxon>Phaseoleae</taxon>
        <taxon>Phaseolus</taxon>
    </lineage>
</organism>
<gene>
    <name evidence="1" type="ORF">VNO80_07335</name>
</gene>
<name>A0AAN9NJZ8_PHACN</name>
<proteinExistence type="predicted"/>
<reference evidence="1 2" key="1">
    <citation type="submission" date="2024-01" db="EMBL/GenBank/DDBJ databases">
        <title>The genomes of 5 underutilized Papilionoideae crops provide insights into root nodulation and disease resistanc.</title>
        <authorList>
            <person name="Jiang F."/>
        </authorList>
    </citation>
    <scope>NUCLEOTIDE SEQUENCE [LARGE SCALE GENOMIC DNA]</scope>
    <source>
        <strain evidence="1">JINMINGXINNONG_FW02</strain>
        <tissue evidence="1">Leaves</tissue>
    </source>
</reference>
<sequence length="67" mass="7995">MAKTRGSWLLKNRIPSRYRTPSHTLLPLTRYSLTHSHSPTLLLLLLLLLHLLLHLRFNHTFFFQITF</sequence>
<protein>
    <submittedName>
        <fullName evidence="1">Uncharacterized protein</fullName>
    </submittedName>
</protein>
<accession>A0AAN9NJZ8</accession>